<protein>
    <recommendedName>
        <fullName evidence="3">Alcohol dehydrogenase</fullName>
    </recommendedName>
</protein>
<evidence type="ECO:0000313" key="2">
    <source>
        <dbReference type="Proteomes" id="UP001629432"/>
    </source>
</evidence>
<accession>A0ABW9E2I4</accession>
<dbReference type="Proteomes" id="UP001629432">
    <property type="component" value="Unassembled WGS sequence"/>
</dbReference>
<reference evidence="1 2" key="1">
    <citation type="journal article" date="2024" name="Chem. Sci.">
        <title>Discovery of megapolipeptins by genome mining of a Burkholderiales bacteria collection.</title>
        <authorList>
            <person name="Paulo B.S."/>
            <person name="Recchia M.J.J."/>
            <person name="Lee S."/>
            <person name="Fergusson C.H."/>
            <person name="Romanowski S.B."/>
            <person name="Hernandez A."/>
            <person name="Krull N."/>
            <person name="Liu D.Y."/>
            <person name="Cavanagh H."/>
            <person name="Bos A."/>
            <person name="Gray C.A."/>
            <person name="Murphy B.T."/>
            <person name="Linington R.G."/>
            <person name="Eustaquio A.S."/>
        </authorList>
    </citation>
    <scope>NUCLEOTIDE SEQUENCE [LARGE SCALE GENOMIC DNA]</scope>
    <source>
        <strain evidence="1 2">RL17-338-BIC-A</strain>
    </source>
</reference>
<gene>
    <name evidence="1" type="ORF">PQQ63_31905</name>
</gene>
<dbReference type="RefSeq" id="WP_408237184.1">
    <property type="nucleotide sequence ID" value="NZ_JAQQCF010000038.1"/>
</dbReference>
<dbReference type="EMBL" id="JAQQCF010000038">
    <property type="protein sequence ID" value="MFM0641309.1"/>
    <property type="molecule type" value="Genomic_DNA"/>
</dbReference>
<organism evidence="1 2">
    <name type="scientific">Paraburkholderia metrosideri</name>
    <dbReference type="NCBI Taxonomy" id="580937"/>
    <lineage>
        <taxon>Bacteria</taxon>
        <taxon>Pseudomonadati</taxon>
        <taxon>Pseudomonadota</taxon>
        <taxon>Betaproteobacteria</taxon>
        <taxon>Burkholderiales</taxon>
        <taxon>Burkholderiaceae</taxon>
        <taxon>Paraburkholderia</taxon>
    </lineage>
</organism>
<evidence type="ECO:0008006" key="3">
    <source>
        <dbReference type="Google" id="ProtNLM"/>
    </source>
</evidence>
<proteinExistence type="predicted"/>
<comment type="caution">
    <text evidence="1">The sequence shown here is derived from an EMBL/GenBank/DDBJ whole genome shotgun (WGS) entry which is preliminary data.</text>
</comment>
<keyword evidence="2" id="KW-1185">Reference proteome</keyword>
<evidence type="ECO:0000313" key="1">
    <source>
        <dbReference type="EMBL" id="MFM0641309.1"/>
    </source>
</evidence>
<name>A0ABW9E2I4_9BURK</name>
<sequence>MQVDLPIPYREMLLNNWELIGHFMYTRADYLALVSLVTSGQVPLEAVELKSYPFAQLEAAIDAAGRMSGLQCTVVEAQSPQAWG</sequence>
<dbReference type="Gene3D" id="3.90.180.10">
    <property type="entry name" value="Medium-chain alcohol dehydrogenases, catalytic domain"/>
    <property type="match status" value="1"/>
</dbReference>
<dbReference type="Gene3D" id="3.40.50.720">
    <property type="entry name" value="NAD(P)-binding Rossmann-like Domain"/>
    <property type="match status" value="1"/>
</dbReference>